<protein>
    <recommendedName>
        <fullName evidence="4">NAD(P)-binding protein</fullName>
    </recommendedName>
</protein>
<organism evidence="2 3">
    <name type="scientific">Neohortaea acidophila</name>
    <dbReference type="NCBI Taxonomy" id="245834"/>
    <lineage>
        <taxon>Eukaryota</taxon>
        <taxon>Fungi</taxon>
        <taxon>Dikarya</taxon>
        <taxon>Ascomycota</taxon>
        <taxon>Pezizomycotina</taxon>
        <taxon>Dothideomycetes</taxon>
        <taxon>Dothideomycetidae</taxon>
        <taxon>Mycosphaerellales</taxon>
        <taxon>Teratosphaeriaceae</taxon>
        <taxon>Neohortaea</taxon>
    </lineage>
</organism>
<reference evidence="2" key="1">
    <citation type="journal article" date="2020" name="Stud. Mycol.">
        <title>101 Dothideomycetes genomes: a test case for predicting lifestyles and emergence of pathogens.</title>
        <authorList>
            <person name="Haridas S."/>
            <person name="Albert R."/>
            <person name="Binder M."/>
            <person name="Bloem J."/>
            <person name="Labutti K."/>
            <person name="Salamov A."/>
            <person name="Andreopoulos B."/>
            <person name="Baker S."/>
            <person name="Barry K."/>
            <person name="Bills G."/>
            <person name="Bluhm B."/>
            <person name="Cannon C."/>
            <person name="Castanera R."/>
            <person name="Culley D."/>
            <person name="Daum C."/>
            <person name="Ezra D."/>
            <person name="Gonzalez J."/>
            <person name="Henrissat B."/>
            <person name="Kuo A."/>
            <person name="Liang C."/>
            <person name="Lipzen A."/>
            <person name="Lutzoni F."/>
            <person name="Magnuson J."/>
            <person name="Mondo S."/>
            <person name="Nolan M."/>
            <person name="Ohm R."/>
            <person name="Pangilinan J."/>
            <person name="Park H.-J."/>
            <person name="Ramirez L."/>
            <person name="Alfaro M."/>
            <person name="Sun H."/>
            <person name="Tritt A."/>
            <person name="Yoshinaga Y."/>
            <person name="Zwiers L.-H."/>
            <person name="Turgeon B."/>
            <person name="Goodwin S."/>
            <person name="Spatafora J."/>
            <person name="Crous P."/>
            <person name="Grigoriev I."/>
        </authorList>
    </citation>
    <scope>NUCLEOTIDE SEQUENCE</scope>
    <source>
        <strain evidence="2">CBS 113389</strain>
    </source>
</reference>
<evidence type="ECO:0000313" key="3">
    <source>
        <dbReference type="Proteomes" id="UP000799767"/>
    </source>
</evidence>
<evidence type="ECO:0000256" key="1">
    <source>
        <dbReference type="ARBA" id="ARBA00023002"/>
    </source>
</evidence>
<dbReference type="Gene3D" id="3.40.50.720">
    <property type="entry name" value="NAD(P)-binding Rossmann-like Domain"/>
    <property type="match status" value="1"/>
</dbReference>
<name>A0A6A6PV74_9PEZI</name>
<keyword evidence="1" id="KW-0560">Oxidoreductase</keyword>
<keyword evidence="3" id="KW-1185">Reference proteome</keyword>
<dbReference type="PANTHER" id="PTHR47534">
    <property type="entry name" value="YALI0E05731P"/>
    <property type="match status" value="1"/>
</dbReference>
<dbReference type="Proteomes" id="UP000799767">
    <property type="component" value="Unassembled WGS sequence"/>
</dbReference>
<dbReference type="InterPro" id="IPR052228">
    <property type="entry name" value="Sec_Metab_Biosynth_Oxidored"/>
</dbReference>
<sequence length="336" mass="37185">MVALEAVRQSNRQLAKLSPSPFTALFVGGTSGIGRSTLRQLAQNTHKPSVYIVGRNEQNASPLLRELRQTNPEGTFHFLEADVTLMRNVDRVCAEVKRREDKLNLLFMTPGGISLSGRTETSEGIDKIFALRYYARMRFVQNLLPLLENTAPSRVVSIFGGGFEGPIKTEDLDLQKNYSIINSAFHAITMTSLAMEHLAQKTSNPDLSFVHSYPGIVGTNIYTNSFPAPIAAYYNYVMWPLMWPFSVNLEESGERHLFHSTSARFPGKGVGTDAKSVDIAVGSNGQKGSGVYLTNWKGETSVGGKYMRRYREAGMPAKVWSHTTEVLQRAAEKNAA</sequence>
<evidence type="ECO:0000313" key="2">
    <source>
        <dbReference type="EMBL" id="KAF2483157.1"/>
    </source>
</evidence>
<evidence type="ECO:0008006" key="4">
    <source>
        <dbReference type="Google" id="ProtNLM"/>
    </source>
</evidence>
<gene>
    <name evidence="2" type="ORF">BDY17DRAFT_265497</name>
</gene>
<dbReference type="GO" id="GO:0016491">
    <property type="term" value="F:oxidoreductase activity"/>
    <property type="evidence" value="ECO:0007669"/>
    <property type="project" value="UniProtKB-KW"/>
</dbReference>
<dbReference type="InterPro" id="IPR002347">
    <property type="entry name" value="SDR_fam"/>
</dbReference>
<dbReference type="Pfam" id="PF00106">
    <property type="entry name" value="adh_short"/>
    <property type="match status" value="1"/>
</dbReference>
<dbReference type="OrthoDB" id="2898509at2759"/>
<dbReference type="InterPro" id="IPR036291">
    <property type="entry name" value="NAD(P)-bd_dom_sf"/>
</dbReference>
<dbReference type="SUPFAM" id="SSF51735">
    <property type="entry name" value="NAD(P)-binding Rossmann-fold domains"/>
    <property type="match status" value="1"/>
</dbReference>
<proteinExistence type="predicted"/>
<dbReference type="PANTHER" id="PTHR47534:SF2">
    <property type="entry name" value="KETOREDUCTASE (KR) DOMAIN-CONTAINING PROTEIN-RELATED"/>
    <property type="match status" value="1"/>
</dbReference>
<dbReference type="EMBL" id="MU001635">
    <property type="protein sequence ID" value="KAF2483157.1"/>
    <property type="molecule type" value="Genomic_DNA"/>
</dbReference>
<dbReference type="AlphaFoldDB" id="A0A6A6PV74"/>
<dbReference type="GeneID" id="54472899"/>
<dbReference type="RefSeq" id="XP_033589727.1">
    <property type="nucleotide sequence ID" value="XM_033731897.1"/>
</dbReference>
<accession>A0A6A6PV74</accession>